<sequence>MKISKELIEKYHLNACSQEERDAVEAWLFSAESEDTLQLPLNEDKAAHKAQIWKGIENILPEDKLPPAISSPRSTKGAFWWGAIAASIVLALMGITGYYFSGNQKDTPLLSINNSASMQLRQVEARAYHISVGPRTSARIDNVGGIIELSGSLLIQPKEDITLKFEGTHEEIHFKAGQTYIILKGADGNDKVIIVNEKNIMDLPPLLQKQISNEFKI</sequence>
<dbReference type="EMBL" id="JAVDTF010000001">
    <property type="protein sequence ID" value="MDR6782064.1"/>
    <property type="molecule type" value="Genomic_DNA"/>
</dbReference>
<accession>A0ACC6KRV8</accession>
<keyword evidence="2" id="KW-1185">Reference proteome</keyword>
<protein>
    <submittedName>
        <fullName evidence="1">Uncharacterized protein</fullName>
    </submittedName>
</protein>
<comment type="caution">
    <text evidence="1">The sequence shown here is derived from an EMBL/GenBank/DDBJ whole genome shotgun (WGS) entry which is preliminary data.</text>
</comment>
<evidence type="ECO:0000313" key="1">
    <source>
        <dbReference type="EMBL" id="MDR6782064.1"/>
    </source>
</evidence>
<proteinExistence type="predicted"/>
<name>A0ACC6KRV8_9SPHI</name>
<organism evidence="1 2">
    <name type="scientific">Pedobacter africanus</name>
    <dbReference type="NCBI Taxonomy" id="151894"/>
    <lineage>
        <taxon>Bacteria</taxon>
        <taxon>Pseudomonadati</taxon>
        <taxon>Bacteroidota</taxon>
        <taxon>Sphingobacteriia</taxon>
        <taxon>Sphingobacteriales</taxon>
        <taxon>Sphingobacteriaceae</taxon>
        <taxon>Pedobacter</taxon>
    </lineage>
</organism>
<dbReference type="Proteomes" id="UP001246858">
    <property type="component" value="Unassembled WGS sequence"/>
</dbReference>
<evidence type="ECO:0000313" key="2">
    <source>
        <dbReference type="Proteomes" id="UP001246858"/>
    </source>
</evidence>
<reference evidence="1" key="1">
    <citation type="submission" date="2023-07" db="EMBL/GenBank/DDBJ databases">
        <title>Sorghum-associated microbial communities from plants grown in Nebraska, USA.</title>
        <authorList>
            <person name="Schachtman D."/>
        </authorList>
    </citation>
    <scope>NUCLEOTIDE SEQUENCE</scope>
    <source>
        <strain evidence="1">2697</strain>
    </source>
</reference>
<gene>
    <name evidence="1" type="ORF">J2X78_000616</name>
</gene>